<dbReference type="InterPro" id="IPR049449">
    <property type="entry name" value="TesB_ACOT8-like_N"/>
</dbReference>
<comment type="similarity">
    <text evidence="1">Belongs to the C/M/P thioester hydrolase family.</text>
</comment>
<dbReference type="InterPro" id="IPR029069">
    <property type="entry name" value="HotDog_dom_sf"/>
</dbReference>
<gene>
    <name evidence="6" type="ORF">G3T38_20025</name>
</gene>
<dbReference type="SUPFAM" id="SSF54637">
    <property type="entry name" value="Thioesterase/thiol ester dehydrase-isomerase"/>
    <property type="match status" value="2"/>
</dbReference>
<dbReference type="Proteomes" id="UP000468687">
    <property type="component" value="Unassembled WGS sequence"/>
</dbReference>
<feature type="domain" description="Acyl-CoA thioesterase-like N-terminal HotDog" evidence="4">
    <location>
        <begin position="39"/>
        <end position="117"/>
    </location>
</feature>
<evidence type="ECO:0000256" key="1">
    <source>
        <dbReference type="ARBA" id="ARBA00006538"/>
    </source>
</evidence>
<evidence type="ECO:0000256" key="3">
    <source>
        <dbReference type="SAM" id="MobiDB-lite"/>
    </source>
</evidence>
<dbReference type="PANTHER" id="PTHR11066">
    <property type="entry name" value="ACYL-COA THIOESTERASE"/>
    <property type="match status" value="1"/>
</dbReference>
<dbReference type="InterPro" id="IPR003703">
    <property type="entry name" value="Acyl_CoA_thio"/>
</dbReference>
<keyword evidence="7" id="KW-1185">Reference proteome</keyword>
<dbReference type="CDD" id="cd03445">
    <property type="entry name" value="Thioesterase_II_repeat2"/>
    <property type="match status" value="1"/>
</dbReference>
<evidence type="ECO:0000313" key="7">
    <source>
        <dbReference type="Proteomes" id="UP000468687"/>
    </source>
</evidence>
<feature type="domain" description="Acyl-CoA thioesterase-like C-terminal" evidence="5">
    <location>
        <begin position="166"/>
        <end position="303"/>
    </location>
</feature>
<evidence type="ECO:0000259" key="5">
    <source>
        <dbReference type="Pfam" id="PF20789"/>
    </source>
</evidence>
<dbReference type="RefSeq" id="WP_163774521.1">
    <property type="nucleotide sequence ID" value="NZ_JAAGXA010000022.1"/>
</dbReference>
<reference evidence="6 7" key="1">
    <citation type="journal article" date="2014" name="Int. J. Syst. Evol. Microbiol.">
        <title>Nocardioides zeae sp. nov., isolated from the stem of Zea mays.</title>
        <authorList>
            <person name="Glaeser S.P."/>
            <person name="McInroy J.A."/>
            <person name="Busse H.J."/>
            <person name="Kampfer P."/>
        </authorList>
    </citation>
    <scope>NUCLEOTIDE SEQUENCE [LARGE SCALE GENOMIC DNA]</scope>
    <source>
        <strain evidence="6 7">JCM 30728</strain>
    </source>
</reference>
<protein>
    <submittedName>
        <fullName evidence="6">Acyl-CoA thioesterase II</fullName>
    </submittedName>
</protein>
<accession>A0A6P0HR49</accession>
<sequence length="309" mass="33175">MTGPGEQPTSRTVTDALALTPTEPQLFDLAFTAVTQPCPWPKAYGGDMVAQAAAAAARSVTDGKTMHSMHSYFMRPVDIGAEIRYEVELLRDGRGYSTRQVRGIQNGKVAYVCLAGFAAGEPGGTHAVRPPTDVPSPDELPSSAAYLAGEEPGNGSTMTAESRAYWSGGRSFDMRHVPGPVYLRVEGEQVPHQAIWIRPFDALRPVEGLTDAQRDLAALAYACDYTILEPVLRTLGLPWAQPGLVTASLDHAMWFHRPPTGAFDGWLLYAQEAVAADDGRGTGLGRFFTATDHLATVVQEGMIRSGQGT</sequence>
<keyword evidence="2" id="KW-0378">Hydrolase</keyword>
<dbReference type="PANTHER" id="PTHR11066:SF34">
    <property type="entry name" value="ACYL-COENZYME A THIOESTERASE 8"/>
    <property type="match status" value="1"/>
</dbReference>
<dbReference type="InterPro" id="IPR049450">
    <property type="entry name" value="ACOT8-like_C"/>
</dbReference>
<evidence type="ECO:0000259" key="4">
    <source>
        <dbReference type="Pfam" id="PF13622"/>
    </source>
</evidence>
<dbReference type="GO" id="GO:0006637">
    <property type="term" value="P:acyl-CoA metabolic process"/>
    <property type="evidence" value="ECO:0007669"/>
    <property type="project" value="InterPro"/>
</dbReference>
<dbReference type="AlphaFoldDB" id="A0A6P0HR49"/>
<dbReference type="Pfam" id="PF13622">
    <property type="entry name" value="4HBT_3"/>
    <property type="match status" value="1"/>
</dbReference>
<organism evidence="6 7">
    <name type="scientific">Nocardioides zeae</name>
    <dbReference type="NCBI Taxonomy" id="1457234"/>
    <lineage>
        <taxon>Bacteria</taxon>
        <taxon>Bacillati</taxon>
        <taxon>Actinomycetota</taxon>
        <taxon>Actinomycetes</taxon>
        <taxon>Propionibacteriales</taxon>
        <taxon>Nocardioidaceae</taxon>
        <taxon>Nocardioides</taxon>
    </lineage>
</organism>
<evidence type="ECO:0000313" key="6">
    <source>
        <dbReference type="EMBL" id="NEN80544.1"/>
    </source>
</evidence>
<dbReference type="InterPro" id="IPR042171">
    <property type="entry name" value="Acyl-CoA_hotdog"/>
</dbReference>
<dbReference type="CDD" id="cd03444">
    <property type="entry name" value="Thioesterase_II_repeat1"/>
    <property type="match status" value="1"/>
</dbReference>
<name>A0A6P0HR49_9ACTN</name>
<feature type="region of interest" description="Disordered" evidence="3">
    <location>
        <begin position="129"/>
        <end position="160"/>
    </location>
</feature>
<dbReference type="GO" id="GO:0009062">
    <property type="term" value="P:fatty acid catabolic process"/>
    <property type="evidence" value="ECO:0007669"/>
    <property type="project" value="TreeGrafter"/>
</dbReference>
<dbReference type="EMBL" id="JAAGXA010000022">
    <property type="protein sequence ID" value="NEN80544.1"/>
    <property type="molecule type" value="Genomic_DNA"/>
</dbReference>
<evidence type="ECO:0000256" key="2">
    <source>
        <dbReference type="ARBA" id="ARBA00022801"/>
    </source>
</evidence>
<dbReference type="Gene3D" id="2.40.160.210">
    <property type="entry name" value="Acyl-CoA thioesterase, double hotdog domain"/>
    <property type="match status" value="1"/>
</dbReference>
<comment type="caution">
    <text evidence="6">The sequence shown here is derived from an EMBL/GenBank/DDBJ whole genome shotgun (WGS) entry which is preliminary data.</text>
</comment>
<dbReference type="Pfam" id="PF20789">
    <property type="entry name" value="4HBT_3C"/>
    <property type="match status" value="1"/>
</dbReference>
<proteinExistence type="inferred from homology"/>
<dbReference type="GO" id="GO:0047617">
    <property type="term" value="F:fatty acyl-CoA hydrolase activity"/>
    <property type="evidence" value="ECO:0007669"/>
    <property type="project" value="InterPro"/>
</dbReference>